<dbReference type="PANTHER" id="PTHR37166:SF1">
    <property type="entry name" value="PROTEIN FLAG"/>
    <property type="match status" value="1"/>
</dbReference>
<keyword evidence="1" id="KW-0175">Coiled coil</keyword>
<feature type="compositionally biased region" description="Low complexity" evidence="2">
    <location>
        <begin position="17"/>
        <end position="32"/>
    </location>
</feature>
<keyword evidence="3" id="KW-0282">Flagellum</keyword>
<reference evidence="3 4" key="1">
    <citation type="submission" date="2017-10" db="EMBL/GenBank/DDBJ databases">
        <title>Novel microbial diversity and functional potential in the marine mammal oral microbiome.</title>
        <authorList>
            <person name="Dudek N.K."/>
            <person name="Sun C.L."/>
            <person name="Burstein D."/>
            <person name="Kantor R.S."/>
            <person name="Aliaga Goltsman D.S."/>
            <person name="Bik E.M."/>
            <person name="Thomas B.C."/>
            <person name="Banfield J.F."/>
            <person name="Relman D.A."/>
        </authorList>
    </citation>
    <scope>NUCLEOTIDE SEQUENCE [LARGE SCALE GENOMIC DNA]</scope>
    <source>
        <strain evidence="3">DOLJORAL78_47_21</strain>
    </source>
</reference>
<evidence type="ECO:0000313" key="3">
    <source>
        <dbReference type="EMBL" id="PIE24571.1"/>
    </source>
</evidence>
<dbReference type="Proteomes" id="UP000243469">
    <property type="component" value="Unassembled WGS sequence"/>
</dbReference>
<dbReference type="AlphaFoldDB" id="A0A2G6JMD3"/>
<dbReference type="SUPFAM" id="SSF160214">
    <property type="entry name" value="FlaG-like"/>
    <property type="match status" value="1"/>
</dbReference>
<dbReference type="EMBL" id="PDSH01000016">
    <property type="protein sequence ID" value="PIE24571.1"/>
    <property type="molecule type" value="Genomic_DNA"/>
</dbReference>
<dbReference type="Gene3D" id="3.30.160.170">
    <property type="entry name" value="FlaG-like"/>
    <property type="match status" value="1"/>
</dbReference>
<evidence type="ECO:0000256" key="2">
    <source>
        <dbReference type="SAM" id="MobiDB-lite"/>
    </source>
</evidence>
<feature type="coiled-coil region" evidence="1">
    <location>
        <begin position="46"/>
        <end position="73"/>
    </location>
</feature>
<protein>
    <submittedName>
        <fullName evidence="3">Flagellar biosynthesis protein FlaG</fullName>
    </submittedName>
</protein>
<name>A0A2G6JMD3_NEPCE</name>
<dbReference type="Pfam" id="PF03646">
    <property type="entry name" value="FlaG"/>
    <property type="match status" value="1"/>
</dbReference>
<dbReference type="InterPro" id="IPR005186">
    <property type="entry name" value="FlaG"/>
</dbReference>
<evidence type="ECO:0000256" key="1">
    <source>
        <dbReference type="SAM" id="Coils"/>
    </source>
</evidence>
<feature type="region of interest" description="Disordered" evidence="2">
    <location>
        <begin position="1"/>
        <end position="38"/>
    </location>
</feature>
<feature type="compositionally biased region" description="Polar residues" evidence="2">
    <location>
        <begin position="7"/>
        <end position="16"/>
    </location>
</feature>
<evidence type="ECO:0000313" key="4">
    <source>
        <dbReference type="Proteomes" id="UP000243469"/>
    </source>
</evidence>
<dbReference type="InterPro" id="IPR035924">
    <property type="entry name" value="FlaG-like_sf"/>
</dbReference>
<accession>A0A2G6JMD3</accession>
<organism evidence="3 4">
    <name type="scientific">Neptuniibacter caesariensis</name>
    <dbReference type="NCBI Taxonomy" id="207954"/>
    <lineage>
        <taxon>Bacteria</taxon>
        <taxon>Pseudomonadati</taxon>
        <taxon>Pseudomonadota</taxon>
        <taxon>Gammaproteobacteria</taxon>
        <taxon>Oceanospirillales</taxon>
        <taxon>Oceanospirillaceae</taxon>
        <taxon>Neptuniibacter</taxon>
    </lineage>
</organism>
<sequence length="125" mass="14101">MAIESINAANTAANIVQPSQQPQKAEQAQRQPVEAPQNVRYQEQAKQTQEMSAEKLEAAIDRLNEMMKSSQRSLSFSVDTSSEKVVVQVRDLSTDKVIRQIPNEEALRFAESFDRMMGLIFNEEA</sequence>
<dbReference type="PANTHER" id="PTHR37166">
    <property type="entry name" value="PROTEIN FLAG"/>
    <property type="match status" value="1"/>
</dbReference>
<keyword evidence="3" id="KW-0969">Cilium</keyword>
<keyword evidence="3" id="KW-0966">Cell projection</keyword>
<dbReference type="STRING" id="207954.MED92_17132"/>
<gene>
    <name evidence="3" type="ORF">CSA60_03230</name>
</gene>
<proteinExistence type="predicted"/>
<comment type="caution">
    <text evidence="3">The sequence shown here is derived from an EMBL/GenBank/DDBJ whole genome shotgun (WGS) entry which is preliminary data.</text>
</comment>